<evidence type="ECO:0000313" key="1">
    <source>
        <dbReference type="EMBL" id="MBA4675121.1"/>
    </source>
</evidence>
<dbReference type="AlphaFoldDB" id="A0A7C9EP17"/>
<sequence length="111" mass="12311">MCRSGKASSKNNIIKRIRSAILEKHIPPSHASDTCWQNLNFTRFDPLEGADVNDGIFTKGDFQVKGAVVWPSQPVIGDVSVGDLAEQHHQCVRNAQRQVLEKEQSNVHCSS</sequence>
<organism evidence="1">
    <name type="scientific">Opuntia streptacantha</name>
    <name type="common">Prickly pear cactus</name>
    <name type="synonym">Opuntia cardona</name>
    <dbReference type="NCBI Taxonomy" id="393608"/>
    <lineage>
        <taxon>Eukaryota</taxon>
        <taxon>Viridiplantae</taxon>
        <taxon>Streptophyta</taxon>
        <taxon>Embryophyta</taxon>
        <taxon>Tracheophyta</taxon>
        <taxon>Spermatophyta</taxon>
        <taxon>Magnoliopsida</taxon>
        <taxon>eudicotyledons</taxon>
        <taxon>Gunneridae</taxon>
        <taxon>Pentapetalae</taxon>
        <taxon>Caryophyllales</taxon>
        <taxon>Cactineae</taxon>
        <taxon>Cactaceae</taxon>
        <taxon>Opuntioideae</taxon>
        <taxon>Opuntia</taxon>
    </lineage>
</organism>
<reference evidence="1" key="1">
    <citation type="journal article" date="2013" name="J. Plant Res.">
        <title>Effect of fungi and light on seed germination of three Opuntia species from semiarid lands of central Mexico.</title>
        <authorList>
            <person name="Delgado-Sanchez P."/>
            <person name="Jimenez-Bremont J.F."/>
            <person name="Guerrero-Gonzalez Mde L."/>
            <person name="Flores J."/>
        </authorList>
    </citation>
    <scope>NUCLEOTIDE SEQUENCE</scope>
    <source>
        <tissue evidence="1">Cladode</tissue>
    </source>
</reference>
<name>A0A7C9EP17_OPUST</name>
<dbReference type="EMBL" id="GISG01265992">
    <property type="protein sequence ID" value="MBA4675121.1"/>
    <property type="molecule type" value="Transcribed_RNA"/>
</dbReference>
<reference evidence="1" key="2">
    <citation type="submission" date="2020-07" db="EMBL/GenBank/DDBJ databases">
        <authorList>
            <person name="Vera ALvarez R."/>
            <person name="Arias-Moreno D.M."/>
            <person name="Jimenez-Jacinto V."/>
            <person name="Jimenez-Bremont J.F."/>
            <person name="Swaminathan K."/>
            <person name="Moose S.P."/>
            <person name="Guerrero-Gonzalez M.L."/>
            <person name="Marino-Ramirez L."/>
            <person name="Landsman D."/>
            <person name="Rodriguez-Kessler M."/>
            <person name="Delgado-Sanchez P."/>
        </authorList>
    </citation>
    <scope>NUCLEOTIDE SEQUENCE</scope>
    <source>
        <tissue evidence="1">Cladode</tissue>
    </source>
</reference>
<accession>A0A7C9EP17</accession>
<protein>
    <submittedName>
        <fullName evidence="1">Uncharacterized protein</fullName>
    </submittedName>
</protein>
<proteinExistence type="predicted"/>